<sequence length="248" mass="27545">MRYQMLYCRESSHAQQFDLKNSVHLHFVGDGSTVKPTDLANSYGIVRTPMNWVGPGTSSRRHCLEDKVSNILEGGEAEHHGAVRTAMTGKGRIQGQFPDQKFSMVRNSRFPDEDQNHKAKMILIRDHSVFRAETLRTKLSVESPLEVSEPIKSYVRGARCLPRDLQASFVNRLHHMCTEAPLAVSLSLPTVSCLASIHRMGGFEFISSKPILKEQQLLYRPIGGGAKQPAVMKGLKILLSGGCAAMMI</sequence>
<evidence type="ECO:0000313" key="2">
    <source>
        <dbReference type="Proteomes" id="UP001595075"/>
    </source>
</evidence>
<reference evidence="1 2" key="1">
    <citation type="journal article" date="2024" name="Commun. Biol.">
        <title>Comparative genomic analysis of thermophilic fungi reveals convergent evolutionary adaptations and gene losses.</title>
        <authorList>
            <person name="Steindorff A.S."/>
            <person name="Aguilar-Pontes M.V."/>
            <person name="Robinson A.J."/>
            <person name="Andreopoulos B."/>
            <person name="LaButti K."/>
            <person name="Kuo A."/>
            <person name="Mondo S."/>
            <person name="Riley R."/>
            <person name="Otillar R."/>
            <person name="Haridas S."/>
            <person name="Lipzen A."/>
            <person name="Grimwood J."/>
            <person name="Schmutz J."/>
            <person name="Clum A."/>
            <person name="Reid I.D."/>
            <person name="Moisan M.C."/>
            <person name="Butler G."/>
            <person name="Nguyen T.T.M."/>
            <person name="Dewar K."/>
            <person name="Conant G."/>
            <person name="Drula E."/>
            <person name="Henrissat B."/>
            <person name="Hansel C."/>
            <person name="Singer S."/>
            <person name="Hutchinson M.I."/>
            <person name="de Vries R.P."/>
            <person name="Natvig D.O."/>
            <person name="Powell A.J."/>
            <person name="Tsang A."/>
            <person name="Grigoriev I.V."/>
        </authorList>
    </citation>
    <scope>NUCLEOTIDE SEQUENCE [LARGE SCALE GENOMIC DNA]</scope>
    <source>
        <strain evidence="1 2">CBS 494.80</strain>
    </source>
</reference>
<dbReference type="Proteomes" id="UP001595075">
    <property type="component" value="Unassembled WGS sequence"/>
</dbReference>
<comment type="caution">
    <text evidence="1">The sequence shown here is derived from an EMBL/GenBank/DDBJ whole genome shotgun (WGS) entry which is preliminary data.</text>
</comment>
<organism evidence="1 2">
    <name type="scientific">Oculimacula yallundae</name>
    <dbReference type="NCBI Taxonomy" id="86028"/>
    <lineage>
        <taxon>Eukaryota</taxon>
        <taxon>Fungi</taxon>
        <taxon>Dikarya</taxon>
        <taxon>Ascomycota</taxon>
        <taxon>Pezizomycotina</taxon>
        <taxon>Leotiomycetes</taxon>
        <taxon>Helotiales</taxon>
        <taxon>Ploettnerulaceae</taxon>
        <taxon>Oculimacula</taxon>
    </lineage>
</organism>
<keyword evidence="2" id="KW-1185">Reference proteome</keyword>
<protein>
    <submittedName>
        <fullName evidence="1">Uncharacterized protein</fullName>
    </submittedName>
</protein>
<evidence type="ECO:0000313" key="1">
    <source>
        <dbReference type="EMBL" id="KAL2070010.1"/>
    </source>
</evidence>
<accession>A0ABR4CJ69</accession>
<gene>
    <name evidence="1" type="ORF">VTL71DRAFT_14690</name>
</gene>
<proteinExistence type="predicted"/>
<dbReference type="EMBL" id="JAZHXI010000007">
    <property type="protein sequence ID" value="KAL2070010.1"/>
    <property type="molecule type" value="Genomic_DNA"/>
</dbReference>
<name>A0ABR4CJ69_9HELO</name>